<accession>A0AAV4ID46</accession>
<comment type="caution">
    <text evidence="3">The sequence shown here is derived from an EMBL/GenBank/DDBJ whole genome shotgun (WGS) entry which is preliminary data.</text>
</comment>
<dbReference type="CDD" id="cd05468">
    <property type="entry name" value="pVHL"/>
    <property type="match status" value="1"/>
</dbReference>
<dbReference type="Proteomes" id="UP000762676">
    <property type="component" value="Unassembled WGS sequence"/>
</dbReference>
<name>A0AAV4ID46_9GAST</name>
<evidence type="ECO:0000259" key="2">
    <source>
        <dbReference type="Pfam" id="PF01847"/>
    </source>
</evidence>
<dbReference type="InterPro" id="IPR036208">
    <property type="entry name" value="VHL_sf"/>
</dbReference>
<sequence>MSDSETEPECIAKSLQWDQPAFLTFINRTGYPVDIAWLDYHGKIVRYRKELASGGVCHQNTFFTHPWIAWHSRTLERALLGGQKVFHPQAWQGEQQRTVVFIDRPVKSLLQLSAQTVKYLVRGDVDELEIPRDLLGLLKKRRRIDFVDYVTSRRYVRANRPNP</sequence>
<dbReference type="Pfam" id="PF01847">
    <property type="entry name" value="VHL"/>
    <property type="match status" value="1"/>
</dbReference>
<dbReference type="SUPFAM" id="SSF49468">
    <property type="entry name" value="VHL"/>
    <property type="match status" value="1"/>
</dbReference>
<dbReference type="EMBL" id="BMAT01013225">
    <property type="protein sequence ID" value="GFS07835.1"/>
    <property type="molecule type" value="Genomic_DNA"/>
</dbReference>
<reference evidence="3 4" key="1">
    <citation type="journal article" date="2021" name="Elife">
        <title>Chloroplast acquisition without the gene transfer in kleptoplastic sea slugs, Plakobranchus ocellatus.</title>
        <authorList>
            <person name="Maeda T."/>
            <person name="Takahashi S."/>
            <person name="Yoshida T."/>
            <person name="Shimamura S."/>
            <person name="Takaki Y."/>
            <person name="Nagai Y."/>
            <person name="Toyoda A."/>
            <person name="Suzuki Y."/>
            <person name="Arimoto A."/>
            <person name="Ishii H."/>
            <person name="Satoh N."/>
            <person name="Nishiyama T."/>
            <person name="Hasebe M."/>
            <person name="Maruyama T."/>
            <person name="Minagawa J."/>
            <person name="Obokata J."/>
            <person name="Shigenobu S."/>
        </authorList>
    </citation>
    <scope>NUCLEOTIDE SEQUENCE [LARGE SCALE GENOMIC DNA]</scope>
</reference>
<proteinExistence type="inferred from homology"/>
<dbReference type="Gene3D" id="2.60.40.780">
    <property type="entry name" value="von Hippel-Lindau disease tumour suppressor, beta domain"/>
    <property type="match status" value="1"/>
</dbReference>
<feature type="domain" description="von Hippel-Lindau disease tumour suppressor beta" evidence="2">
    <location>
        <begin position="16"/>
        <end position="90"/>
    </location>
</feature>
<gene>
    <name evidence="3" type="ORF">ElyMa_006578800</name>
</gene>
<organism evidence="3 4">
    <name type="scientific">Elysia marginata</name>
    <dbReference type="NCBI Taxonomy" id="1093978"/>
    <lineage>
        <taxon>Eukaryota</taxon>
        <taxon>Metazoa</taxon>
        <taxon>Spiralia</taxon>
        <taxon>Lophotrochozoa</taxon>
        <taxon>Mollusca</taxon>
        <taxon>Gastropoda</taxon>
        <taxon>Heterobranchia</taxon>
        <taxon>Euthyneura</taxon>
        <taxon>Panpulmonata</taxon>
        <taxon>Sacoglossa</taxon>
        <taxon>Placobranchoidea</taxon>
        <taxon>Plakobranchidae</taxon>
        <taxon>Elysia</taxon>
    </lineage>
</organism>
<dbReference type="InterPro" id="IPR022772">
    <property type="entry name" value="VHL_tumour_suppress_b/a_dom"/>
</dbReference>
<dbReference type="AlphaFoldDB" id="A0AAV4ID46"/>
<dbReference type="InterPro" id="IPR024053">
    <property type="entry name" value="VHL_beta_dom"/>
</dbReference>
<keyword evidence="4" id="KW-1185">Reference proteome</keyword>
<protein>
    <submittedName>
        <fullName evidence="3">von Hippel-Lindau disease tumor suppressor-like</fullName>
    </submittedName>
</protein>
<dbReference type="InterPro" id="IPR037140">
    <property type="entry name" value="VHL_beta_dom_sf"/>
</dbReference>
<evidence type="ECO:0000256" key="1">
    <source>
        <dbReference type="ARBA" id="ARBA00010057"/>
    </source>
</evidence>
<comment type="similarity">
    <text evidence="1">Belongs to the VHL family.</text>
</comment>
<evidence type="ECO:0000313" key="4">
    <source>
        <dbReference type="Proteomes" id="UP000762676"/>
    </source>
</evidence>
<evidence type="ECO:0000313" key="3">
    <source>
        <dbReference type="EMBL" id="GFS07835.1"/>
    </source>
</evidence>